<evidence type="ECO:0000256" key="10">
    <source>
        <dbReference type="SAM" id="MobiDB-lite"/>
    </source>
</evidence>
<dbReference type="NCBIfam" id="TIGR00531">
    <property type="entry name" value="BCCP"/>
    <property type="match status" value="1"/>
</dbReference>
<comment type="function">
    <text evidence="1 9">This protein is a component of the acetyl coenzyme A carboxylase complex; first, biotin carboxylase catalyzes the carboxylation of the carrier protein and then the transcarboxylase transfers the carboxyl group to form malonyl-CoA.</text>
</comment>
<dbReference type="PRINTS" id="PR01071">
    <property type="entry name" value="ACOABIOTINCC"/>
</dbReference>
<evidence type="ECO:0000256" key="7">
    <source>
        <dbReference type="ARBA" id="ARBA00023160"/>
    </source>
</evidence>
<feature type="compositionally biased region" description="Low complexity" evidence="10">
    <location>
        <begin position="56"/>
        <end position="83"/>
    </location>
</feature>
<keyword evidence="6 9" id="KW-0443">Lipid metabolism</keyword>
<evidence type="ECO:0000256" key="4">
    <source>
        <dbReference type="ARBA" id="ARBA00022516"/>
    </source>
</evidence>
<dbReference type="InterPro" id="IPR050709">
    <property type="entry name" value="Biotin_Carboxyl_Carrier/Decarb"/>
</dbReference>
<feature type="domain" description="Lipoyl-binding" evidence="11">
    <location>
        <begin position="84"/>
        <end position="160"/>
    </location>
</feature>
<keyword evidence="12" id="KW-0436">Ligase</keyword>
<evidence type="ECO:0000313" key="12">
    <source>
        <dbReference type="EMBL" id="MCQ8185093.1"/>
    </source>
</evidence>
<dbReference type="PANTHER" id="PTHR45266">
    <property type="entry name" value="OXALOACETATE DECARBOXYLASE ALPHA CHAIN"/>
    <property type="match status" value="1"/>
</dbReference>
<evidence type="ECO:0000256" key="9">
    <source>
        <dbReference type="RuleBase" id="RU364072"/>
    </source>
</evidence>
<dbReference type="EMBL" id="JANIBC010000003">
    <property type="protein sequence ID" value="MCQ8185093.1"/>
    <property type="molecule type" value="Genomic_DNA"/>
</dbReference>
<dbReference type="CDD" id="cd06850">
    <property type="entry name" value="biotinyl_domain"/>
    <property type="match status" value="1"/>
</dbReference>
<evidence type="ECO:0000256" key="1">
    <source>
        <dbReference type="ARBA" id="ARBA00003761"/>
    </source>
</evidence>
<evidence type="ECO:0000256" key="6">
    <source>
        <dbReference type="ARBA" id="ARBA00023098"/>
    </source>
</evidence>
<dbReference type="InterPro" id="IPR011053">
    <property type="entry name" value="Single_hybrid_motif"/>
</dbReference>
<evidence type="ECO:0000313" key="13">
    <source>
        <dbReference type="Proteomes" id="UP001142610"/>
    </source>
</evidence>
<accession>A0A9X2L8K9</accession>
<proteinExistence type="predicted"/>
<dbReference type="InterPro" id="IPR000089">
    <property type="entry name" value="Biotin_lipoyl"/>
</dbReference>
<dbReference type="GO" id="GO:0009317">
    <property type="term" value="C:acetyl-CoA carboxylase complex"/>
    <property type="evidence" value="ECO:0007669"/>
    <property type="project" value="InterPro"/>
</dbReference>
<dbReference type="Proteomes" id="UP001142610">
    <property type="component" value="Unassembled WGS sequence"/>
</dbReference>
<dbReference type="Pfam" id="PF00364">
    <property type="entry name" value="Biotin_lipoyl"/>
    <property type="match status" value="1"/>
</dbReference>
<dbReference type="PROSITE" id="PS50968">
    <property type="entry name" value="BIOTINYL_LIPOYL"/>
    <property type="match status" value="1"/>
</dbReference>
<keyword evidence="8 9" id="KW-0092">Biotin</keyword>
<evidence type="ECO:0000256" key="2">
    <source>
        <dbReference type="ARBA" id="ARBA00005194"/>
    </source>
</evidence>
<protein>
    <recommendedName>
        <fullName evidence="3 9">Biotin carboxyl carrier protein of acetyl-CoA carboxylase</fullName>
    </recommendedName>
</protein>
<dbReference type="InterPro" id="IPR001249">
    <property type="entry name" value="AcCoA_biotinCC"/>
</dbReference>
<dbReference type="SUPFAM" id="SSF51230">
    <property type="entry name" value="Single hybrid motif"/>
    <property type="match status" value="1"/>
</dbReference>
<organism evidence="12 13">
    <name type="scientific">Parvularcula maris</name>
    <dbReference type="NCBI Taxonomy" id="2965077"/>
    <lineage>
        <taxon>Bacteria</taxon>
        <taxon>Pseudomonadati</taxon>
        <taxon>Pseudomonadota</taxon>
        <taxon>Alphaproteobacteria</taxon>
        <taxon>Parvularculales</taxon>
        <taxon>Parvularculaceae</taxon>
        <taxon>Parvularcula</taxon>
    </lineage>
</organism>
<keyword evidence="4 9" id="KW-0444">Lipid biosynthesis</keyword>
<reference evidence="12" key="1">
    <citation type="submission" date="2022-07" db="EMBL/GenBank/DDBJ databases">
        <title>Parvularcula maris sp. nov., an algicidal bacterium isolated from seawater.</title>
        <authorList>
            <person name="Li F."/>
        </authorList>
    </citation>
    <scope>NUCLEOTIDE SEQUENCE</scope>
    <source>
        <strain evidence="12">BGMRC 0090</strain>
    </source>
</reference>
<dbReference type="PROSITE" id="PS00188">
    <property type="entry name" value="BIOTIN"/>
    <property type="match status" value="1"/>
</dbReference>
<dbReference type="AlphaFoldDB" id="A0A9X2L8K9"/>
<dbReference type="GO" id="GO:0006633">
    <property type="term" value="P:fatty acid biosynthetic process"/>
    <property type="evidence" value="ECO:0007669"/>
    <property type="project" value="UniProtKB-KW"/>
</dbReference>
<comment type="pathway">
    <text evidence="2 9">Lipid metabolism; fatty acid biosynthesis.</text>
</comment>
<sequence length="161" mass="16558">MAKGLDDDLQVVRELANVLADSGLTEIELERGGLKLRVVKDPAPVMIEASAPSYQQPQMAPAAAPAQAAAAAPAAEAAPAAPSGEAVRSPMVGTAYLSPSPDADPFVSVGTQVEAGQTLMIVEAMKTMNEIKAPRAGKVAAILARNAEPVEYDEPLLTLEG</sequence>
<evidence type="ECO:0000259" key="11">
    <source>
        <dbReference type="PROSITE" id="PS50968"/>
    </source>
</evidence>
<feature type="region of interest" description="Disordered" evidence="10">
    <location>
        <begin position="56"/>
        <end position="86"/>
    </location>
</feature>
<dbReference type="Gene3D" id="2.40.50.100">
    <property type="match status" value="1"/>
</dbReference>
<dbReference type="FunFam" id="2.40.50.100:FF:000003">
    <property type="entry name" value="Acetyl-CoA carboxylase biotin carboxyl carrier protein"/>
    <property type="match status" value="1"/>
</dbReference>
<keyword evidence="5 9" id="KW-0276">Fatty acid metabolism</keyword>
<keyword evidence="13" id="KW-1185">Reference proteome</keyword>
<dbReference type="GO" id="GO:0003989">
    <property type="term" value="F:acetyl-CoA carboxylase activity"/>
    <property type="evidence" value="ECO:0007669"/>
    <property type="project" value="InterPro"/>
</dbReference>
<evidence type="ECO:0000256" key="8">
    <source>
        <dbReference type="ARBA" id="ARBA00023267"/>
    </source>
</evidence>
<evidence type="ECO:0000256" key="5">
    <source>
        <dbReference type="ARBA" id="ARBA00022832"/>
    </source>
</evidence>
<dbReference type="RefSeq" id="WP_256618954.1">
    <property type="nucleotide sequence ID" value="NZ_JANIBC010000003.1"/>
</dbReference>
<dbReference type="InterPro" id="IPR001882">
    <property type="entry name" value="Biotin_BS"/>
</dbReference>
<gene>
    <name evidence="12" type="primary">accB</name>
    <name evidence="12" type="ORF">NOG11_06780</name>
</gene>
<evidence type="ECO:0000256" key="3">
    <source>
        <dbReference type="ARBA" id="ARBA00017562"/>
    </source>
</evidence>
<name>A0A9X2L8K9_9PROT</name>
<comment type="caution">
    <text evidence="12">The sequence shown here is derived from an EMBL/GenBank/DDBJ whole genome shotgun (WGS) entry which is preliminary data.</text>
</comment>
<keyword evidence="7 9" id="KW-0275">Fatty acid biosynthesis</keyword>
<dbReference type="PANTHER" id="PTHR45266:SF3">
    <property type="entry name" value="OXALOACETATE DECARBOXYLASE ALPHA CHAIN"/>
    <property type="match status" value="1"/>
</dbReference>